<evidence type="ECO:0000256" key="1">
    <source>
        <dbReference type="SAM" id="MobiDB-lite"/>
    </source>
</evidence>
<dbReference type="CDD" id="cd01283">
    <property type="entry name" value="cytidine_deaminase"/>
    <property type="match status" value="1"/>
</dbReference>
<feature type="region of interest" description="Disordered" evidence="1">
    <location>
        <begin position="141"/>
        <end position="165"/>
    </location>
</feature>
<dbReference type="Gene3D" id="3.40.140.10">
    <property type="entry name" value="Cytidine Deaminase, domain 2"/>
    <property type="match status" value="1"/>
</dbReference>
<dbReference type="EMBL" id="JBEZVE010000006">
    <property type="protein sequence ID" value="MEU3781444.1"/>
    <property type="molecule type" value="Genomic_DNA"/>
</dbReference>
<dbReference type="InterPro" id="IPR016193">
    <property type="entry name" value="Cytidine_deaminase-like"/>
</dbReference>
<dbReference type="EC" id="3.5.4.5" evidence="2"/>
<dbReference type="GO" id="GO:0004126">
    <property type="term" value="F:cytidine deaminase activity"/>
    <property type="evidence" value="ECO:0007669"/>
    <property type="project" value="UniProtKB-EC"/>
</dbReference>
<dbReference type="NCBIfam" id="NF006155">
    <property type="entry name" value="PRK08298.1"/>
    <property type="match status" value="1"/>
</dbReference>
<comment type="caution">
    <text evidence="2">The sequence shown here is derived from an EMBL/GenBank/DDBJ whole genome shotgun (WGS) entry which is preliminary data.</text>
</comment>
<sequence length="165" mass="18078">MSVDQELVDAAIELARTRFPGEDWSGAAALRLDDGTILTSVAPDVPNTAVSLCHETGAICEAFKLGRRVVASVCVTAADDNRGYWILAPCGVCQERLFTYGPDVEVPVPDPKDPHRWHTLRLRDVQPHRFARRSRRMCGRSARRGRTRVAEPGTAGPAPCGWGSR</sequence>
<evidence type="ECO:0000313" key="3">
    <source>
        <dbReference type="Proteomes" id="UP001550739"/>
    </source>
</evidence>
<evidence type="ECO:0000313" key="2">
    <source>
        <dbReference type="EMBL" id="MEU3781444.1"/>
    </source>
</evidence>
<keyword evidence="3" id="KW-1185">Reference proteome</keyword>
<name>A0ABV2ZFW4_9ACTN</name>
<reference evidence="2 3" key="1">
    <citation type="submission" date="2024-06" db="EMBL/GenBank/DDBJ databases">
        <title>The Natural Products Discovery Center: Release of the First 8490 Sequenced Strains for Exploring Actinobacteria Biosynthetic Diversity.</title>
        <authorList>
            <person name="Kalkreuter E."/>
            <person name="Kautsar S.A."/>
            <person name="Yang D."/>
            <person name="Bader C.D."/>
            <person name="Teijaro C.N."/>
            <person name="Fluegel L."/>
            <person name="Davis C.M."/>
            <person name="Simpson J.R."/>
            <person name="Lauterbach L."/>
            <person name="Steele A.D."/>
            <person name="Gui C."/>
            <person name="Meng S."/>
            <person name="Li G."/>
            <person name="Viehrig K."/>
            <person name="Ye F."/>
            <person name="Su P."/>
            <person name="Kiefer A.F."/>
            <person name="Nichols A."/>
            <person name="Cepeda A.J."/>
            <person name="Yan W."/>
            <person name="Fan B."/>
            <person name="Jiang Y."/>
            <person name="Adhikari A."/>
            <person name="Zheng C.-J."/>
            <person name="Schuster L."/>
            <person name="Cowan T.M."/>
            <person name="Smanski M.J."/>
            <person name="Chevrette M.G."/>
            <person name="De Carvalho L.P.S."/>
            <person name="Shen B."/>
        </authorList>
    </citation>
    <scope>NUCLEOTIDE SEQUENCE [LARGE SCALE GENOMIC DNA]</scope>
    <source>
        <strain evidence="2 3">NPDC033843</strain>
    </source>
</reference>
<dbReference type="RefSeq" id="WP_361702187.1">
    <property type="nucleotide sequence ID" value="NZ_JBEZVE010000006.1"/>
</dbReference>
<keyword evidence="2" id="KW-0378">Hydrolase</keyword>
<organism evidence="2 3">
    <name type="scientific">Streptomyces sp. 900129855</name>
    <dbReference type="NCBI Taxonomy" id="3155129"/>
    <lineage>
        <taxon>Bacteria</taxon>
        <taxon>Bacillati</taxon>
        <taxon>Actinomycetota</taxon>
        <taxon>Actinomycetes</taxon>
        <taxon>Kitasatosporales</taxon>
        <taxon>Streptomycetaceae</taxon>
        <taxon>Streptomyces</taxon>
    </lineage>
</organism>
<gene>
    <name evidence="2" type="ORF">AB0E89_12805</name>
</gene>
<dbReference type="Proteomes" id="UP001550739">
    <property type="component" value="Unassembled WGS sequence"/>
</dbReference>
<dbReference type="SUPFAM" id="SSF53927">
    <property type="entry name" value="Cytidine deaminase-like"/>
    <property type="match status" value="1"/>
</dbReference>
<accession>A0ABV2ZFW4</accession>
<proteinExistence type="predicted"/>
<protein>
    <submittedName>
        <fullName evidence="2">Cytidine deaminase</fullName>
        <ecNumber evidence="2">3.5.4.5</ecNumber>
    </submittedName>
</protein>